<dbReference type="Proteomes" id="UP000234748">
    <property type="component" value="Unassembled WGS sequence"/>
</dbReference>
<evidence type="ECO:0000313" key="1">
    <source>
        <dbReference type="EMBL" id="PLT29455.1"/>
    </source>
</evidence>
<dbReference type="EMBL" id="PGUY01000039">
    <property type="protein sequence ID" value="PLT29455.1"/>
    <property type="molecule type" value="Genomic_DNA"/>
</dbReference>
<name>A0A2N5M539_9BACI</name>
<organism evidence="1 2">
    <name type="scientific">Peribacillus deserti</name>
    <dbReference type="NCBI Taxonomy" id="673318"/>
    <lineage>
        <taxon>Bacteria</taxon>
        <taxon>Bacillati</taxon>
        <taxon>Bacillota</taxon>
        <taxon>Bacilli</taxon>
        <taxon>Bacillales</taxon>
        <taxon>Bacillaceae</taxon>
        <taxon>Peribacillus</taxon>
    </lineage>
</organism>
<protein>
    <submittedName>
        <fullName evidence="1">Uncharacterized protein</fullName>
    </submittedName>
</protein>
<dbReference type="AlphaFoldDB" id="A0A2N5M539"/>
<reference evidence="1 2" key="1">
    <citation type="submission" date="2017-11" db="EMBL/GenBank/DDBJ databases">
        <title>Comparitive Functional Genomics of Dry Heat Resistant strains isolated from the Viking Spacecraft.</title>
        <authorList>
            <person name="Seuylemezian A."/>
            <person name="Cooper K."/>
            <person name="Vaishampayan P."/>
        </authorList>
    </citation>
    <scope>NUCLEOTIDE SEQUENCE [LARGE SCALE GENOMIC DNA]</scope>
    <source>
        <strain evidence="1 2">V1-29</strain>
    </source>
</reference>
<sequence length="74" mass="8336">MISRECFFESFEAAFLVLWVSSKNKTVKTTAGTFKCIEVKDQDGYTNFYAKGVGLVKTYNNGKVLTELVGLNKR</sequence>
<gene>
    <name evidence="1" type="ORF">CUU66_12775</name>
</gene>
<proteinExistence type="predicted"/>
<keyword evidence="2" id="KW-1185">Reference proteome</keyword>
<comment type="caution">
    <text evidence="1">The sequence shown here is derived from an EMBL/GenBank/DDBJ whole genome shotgun (WGS) entry which is preliminary data.</text>
</comment>
<dbReference type="OrthoDB" id="2453732at2"/>
<evidence type="ECO:0000313" key="2">
    <source>
        <dbReference type="Proteomes" id="UP000234748"/>
    </source>
</evidence>
<accession>A0A2N5M539</accession>